<reference evidence="3" key="3">
    <citation type="submission" date="2023-05" db="EMBL/GenBank/DDBJ databases">
        <authorList>
            <person name="Smith C.H."/>
        </authorList>
    </citation>
    <scope>NUCLEOTIDE SEQUENCE</scope>
    <source>
        <strain evidence="3">CHS0354</strain>
        <tissue evidence="3">Mantle</tissue>
    </source>
</reference>
<dbReference type="Proteomes" id="UP001195483">
    <property type="component" value="Unassembled WGS sequence"/>
</dbReference>
<feature type="region of interest" description="Disordered" evidence="2">
    <location>
        <begin position="137"/>
        <end position="164"/>
    </location>
</feature>
<dbReference type="InterPro" id="IPR011029">
    <property type="entry name" value="DEATH-like_dom_sf"/>
</dbReference>
<dbReference type="Gene3D" id="1.10.533.10">
    <property type="entry name" value="Death Domain, Fas"/>
    <property type="match status" value="2"/>
</dbReference>
<accession>A0AAE0SKF0</accession>
<gene>
    <name evidence="3" type="ORF">CHS0354_021934</name>
</gene>
<organism evidence="3 4">
    <name type="scientific">Potamilus streckersoni</name>
    <dbReference type="NCBI Taxonomy" id="2493646"/>
    <lineage>
        <taxon>Eukaryota</taxon>
        <taxon>Metazoa</taxon>
        <taxon>Spiralia</taxon>
        <taxon>Lophotrochozoa</taxon>
        <taxon>Mollusca</taxon>
        <taxon>Bivalvia</taxon>
        <taxon>Autobranchia</taxon>
        <taxon>Heteroconchia</taxon>
        <taxon>Palaeoheterodonta</taxon>
        <taxon>Unionida</taxon>
        <taxon>Unionoidea</taxon>
        <taxon>Unionidae</taxon>
        <taxon>Ambleminae</taxon>
        <taxon>Lampsilini</taxon>
        <taxon>Potamilus</taxon>
    </lineage>
</organism>
<dbReference type="SUPFAM" id="SSF47986">
    <property type="entry name" value="DEATH domain"/>
    <property type="match status" value="1"/>
</dbReference>
<protein>
    <submittedName>
        <fullName evidence="3">Uncharacterized protein</fullName>
    </submittedName>
</protein>
<feature type="coiled-coil region" evidence="1">
    <location>
        <begin position="66"/>
        <end position="118"/>
    </location>
</feature>
<evidence type="ECO:0000313" key="3">
    <source>
        <dbReference type="EMBL" id="KAK3593366.1"/>
    </source>
</evidence>
<keyword evidence="1" id="KW-0175">Coiled coil</keyword>
<name>A0AAE0SKF0_9BIVA</name>
<reference evidence="3" key="2">
    <citation type="journal article" date="2021" name="Genome Biol. Evol.">
        <title>Developing a high-quality reference genome for a parasitic bivalve with doubly uniparental inheritance (Bivalvia: Unionida).</title>
        <authorList>
            <person name="Smith C.H."/>
        </authorList>
    </citation>
    <scope>NUCLEOTIDE SEQUENCE</scope>
    <source>
        <strain evidence="3">CHS0354</strain>
        <tissue evidence="3">Mantle</tissue>
    </source>
</reference>
<feature type="compositionally biased region" description="Basic residues" evidence="2">
    <location>
        <begin position="137"/>
        <end position="149"/>
    </location>
</feature>
<comment type="caution">
    <text evidence="3">The sequence shown here is derived from an EMBL/GenBank/DDBJ whole genome shotgun (WGS) entry which is preliminary data.</text>
</comment>
<evidence type="ECO:0000313" key="4">
    <source>
        <dbReference type="Proteomes" id="UP001195483"/>
    </source>
</evidence>
<dbReference type="PANTHER" id="PTHR14454:SF11">
    <property type="entry name" value="SERRANO, ISOFORM F"/>
    <property type="match status" value="1"/>
</dbReference>
<keyword evidence="4" id="KW-1185">Reference proteome</keyword>
<dbReference type="EMBL" id="JAEAOA010001332">
    <property type="protein sequence ID" value="KAK3593366.1"/>
    <property type="molecule type" value="Genomic_DNA"/>
</dbReference>
<evidence type="ECO:0000256" key="1">
    <source>
        <dbReference type="SAM" id="Coils"/>
    </source>
</evidence>
<dbReference type="InterPro" id="IPR052281">
    <property type="entry name" value="GAREM"/>
</dbReference>
<reference evidence="3" key="1">
    <citation type="journal article" date="2021" name="Genome Biol. Evol.">
        <title>A High-Quality Reference Genome for a Parasitic Bivalve with Doubly Uniparental Inheritance (Bivalvia: Unionida).</title>
        <authorList>
            <person name="Smith C.H."/>
        </authorList>
    </citation>
    <scope>NUCLEOTIDE SEQUENCE</scope>
    <source>
        <strain evidence="3">CHS0354</strain>
    </source>
</reference>
<dbReference type="PANTHER" id="PTHR14454">
    <property type="entry name" value="GRB2-ASSOCIATED AND REGULATOR OF MAPK PROTEIN FAMILY MEMBER"/>
    <property type="match status" value="1"/>
</dbReference>
<dbReference type="AlphaFoldDB" id="A0AAE0SKF0"/>
<evidence type="ECO:0000256" key="2">
    <source>
        <dbReference type="SAM" id="MobiDB-lite"/>
    </source>
</evidence>
<proteinExistence type="predicted"/>
<sequence length="908" mass="105369">MTYIQQIIQLLEDPVSLKSIEDCKAAVGNIQKIDNDSLDIHFNLDIEMTGLRSAVNDIRRELGVQEKISLDTAESLKEEYEQLRQQLTERFADLENKLETIKIEVKEQHEKYQELHKARLDKVEKNVQVILMQRKKRKRKRKTARKRISKYGTSVNPVQRRPESDVLRSLQTSSTACNYTEKELLDAWQSIEEYLLEELAPKNLLTYFKDENILSAEECTSMCLLSRSQAAEMLLECMKAKLPESFWCLLHAFNETKQEVIVLGLRQKIEEIQKLLNMAQSQVPNEPAPDMAYYTLKLELLKDGNTVHDTEMKTRGFFDRGRIVFQYDLKSESLKWEHGSVIVHLRPLKRHSKETLAFFCRHGGMKDFVLDLLKKKDIFASLPEGEMTIHMQVCCYDTEFEDADVKGRDVTQMAEKNILSPHDSFRVTDDPHVIRQNLLFQYEYLLEEIEPLQFQDTFVTTGIWDTSLLEKLKMLTKRRARAADFLKQVLDKGNTAIAALVHALRNSGNNKVAEGLCTVQEMSAQFRDEGQIDGSIEVIQEELITDDQECVLWSCHLNVEVRKNEDGGLTKGGESFVLDQRQKTIGHHVMKPTVDSSANVSLTPLSTTYSYQEPSRKSFMDLTVLELCEQLKLCGLEQMIEVCKYYCLDGKFLSALDKKSLRESPFNLTDDQMRKYHDMMYRNWDPRQRAVGYYVMKPTVASSANVSLTPSSTTYSYQEPSTKSFRDLTVLELCERLKFCRLEQMIDVCKNQKLDGAFMDGLDERFLRESPFSLTENQMRKYHCMMYINWVPKKNVIGHSKTKSALAFYEEVVLTPSTVDLHTKEKPVLNVRPSFKNFRHLSVSELCERLKLCGLEQLIETCKIEILDGEFMYGLEEEFLAKSPFNLTEFQIRKYFYMAYKNWVPKLS</sequence>